<keyword evidence="16" id="KW-1185">Reference proteome</keyword>
<feature type="transmembrane region" description="Helical" evidence="14">
    <location>
        <begin position="86"/>
        <end position="114"/>
    </location>
</feature>
<evidence type="ECO:0000256" key="8">
    <source>
        <dbReference type="ARBA" id="ARBA00023133"/>
    </source>
</evidence>
<dbReference type="NCBIfam" id="NF003349">
    <property type="entry name" value="PRK04375.1-2"/>
    <property type="match status" value="1"/>
</dbReference>
<dbReference type="InterPro" id="IPR006369">
    <property type="entry name" value="Protohaem_IX_farnesylTrfase"/>
</dbReference>
<dbReference type="InterPro" id="IPR000537">
    <property type="entry name" value="UbiA_prenyltransferase"/>
</dbReference>
<name>A0ABX8SD37_9ACTN</name>
<proteinExistence type="inferred from homology"/>
<dbReference type="Proteomes" id="UP000887023">
    <property type="component" value="Chromosome"/>
</dbReference>
<comment type="similarity">
    <text evidence="14">Belongs to the UbiA prenyltransferase family. Protoheme IX farnesyltransferase subfamily.</text>
</comment>
<keyword evidence="5 14" id="KW-0808">Transferase</keyword>
<reference evidence="15" key="1">
    <citation type="submission" date="2021-07" db="EMBL/GenBank/DDBJ databases">
        <title>Candidatus Kaistella beijingensis sp. nov. isolated from a municipal wastewater treatment plant is involved in sludge foaming.</title>
        <authorList>
            <person name="Song Y."/>
            <person name="Liu S.-J."/>
        </authorList>
    </citation>
    <scope>NUCLEOTIDE SEQUENCE</scope>
    <source>
        <strain evidence="15">DSM 43998</strain>
    </source>
</reference>
<comment type="miscellaneous">
    <text evidence="14">Carbon 2 of the heme B porphyrin ring is defined according to the Fischer nomenclature.</text>
</comment>
<comment type="catalytic activity">
    <reaction evidence="13 14">
        <text>heme b + (2E,6E)-farnesyl diphosphate + H2O = Fe(II)-heme o + diphosphate</text>
        <dbReference type="Rhea" id="RHEA:28070"/>
        <dbReference type="ChEBI" id="CHEBI:15377"/>
        <dbReference type="ChEBI" id="CHEBI:33019"/>
        <dbReference type="ChEBI" id="CHEBI:60344"/>
        <dbReference type="ChEBI" id="CHEBI:60530"/>
        <dbReference type="ChEBI" id="CHEBI:175763"/>
        <dbReference type="EC" id="2.5.1.141"/>
    </reaction>
</comment>
<comment type="subcellular location">
    <subcellularLocation>
        <location evidence="1 14">Cell membrane</location>
        <topology evidence="1 14">Multi-pass membrane protein</topology>
    </subcellularLocation>
</comment>
<organism evidence="15 16">
    <name type="scientific">Skermania pinensis</name>
    <dbReference type="NCBI Taxonomy" id="39122"/>
    <lineage>
        <taxon>Bacteria</taxon>
        <taxon>Bacillati</taxon>
        <taxon>Actinomycetota</taxon>
        <taxon>Actinomycetes</taxon>
        <taxon>Mycobacteriales</taxon>
        <taxon>Gordoniaceae</taxon>
        <taxon>Skermania</taxon>
    </lineage>
</organism>
<dbReference type="EC" id="2.5.1.141" evidence="3 14"/>
<evidence type="ECO:0000256" key="9">
    <source>
        <dbReference type="ARBA" id="ARBA00023136"/>
    </source>
</evidence>
<evidence type="ECO:0000256" key="14">
    <source>
        <dbReference type="HAMAP-Rule" id="MF_00154"/>
    </source>
</evidence>
<sequence length="345" mass="36978">MRARGEPGPVVRTAVRRLPSSVVVRAAAGEPVVGTGQRAAAADTRSPGRFATPLAYLALTKPRVIELLLVATIPTMLLADRGRVDFALIIGTLFGGWLGAASANTLNCVADADIDKLMKRTVRRPLAREAVPRRNALIFGLVLGAASFGWLWWRANLLAAVLVLVTILFYVFVYTLGLKRRTAQNVVWGGAAGCMPVLVGWAAVTGTIAWPALALFAVIFFWTPPHTWALAMRYREDYAAAGVPMLPVVASQETVTRQIVIYTWLTVLATLALVPAAGALYAAVALVAGCWFLVMAHQLYAGVRRGDSVQPLRLFLQSNNYLAVVFCGLAVDSVLGWPTIGSVLG</sequence>
<keyword evidence="6 14" id="KW-0812">Transmembrane</keyword>
<evidence type="ECO:0000256" key="5">
    <source>
        <dbReference type="ARBA" id="ARBA00022679"/>
    </source>
</evidence>
<evidence type="ECO:0000256" key="12">
    <source>
        <dbReference type="ARBA" id="ARBA00042475"/>
    </source>
</evidence>
<feature type="transmembrane region" description="Helical" evidence="14">
    <location>
        <begin position="210"/>
        <end position="234"/>
    </location>
</feature>
<evidence type="ECO:0000256" key="3">
    <source>
        <dbReference type="ARBA" id="ARBA00012292"/>
    </source>
</evidence>
<dbReference type="Pfam" id="PF01040">
    <property type="entry name" value="UbiA"/>
    <property type="match status" value="1"/>
</dbReference>
<dbReference type="NCBIfam" id="TIGR01473">
    <property type="entry name" value="cyoE_ctaB"/>
    <property type="match status" value="1"/>
</dbReference>
<dbReference type="PANTHER" id="PTHR43448">
    <property type="entry name" value="PROTOHEME IX FARNESYLTRANSFERASE, MITOCHONDRIAL"/>
    <property type="match status" value="1"/>
</dbReference>
<keyword evidence="8 14" id="KW-0350">Heme biosynthesis</keyword>
<accession>A0ABX8SD37</accession>
<keyword evidence="7 14" id="KW-1133">Transmembrane helix</keyword>
<dbReference type="Gene3D" id="1.10.357.140">
    <property type="entry name" value="UbiA prenyltransferase"/>
    <property type="match status" value="1"/>
</dbReference>
<comment type="function">
    <text evidence="14">Converts heme B (protoheme IX) to heme O by substitution of the vinyl group on carbon 2 of heme B porphyrin ring with a hydroxyethyl farnesyl side group.</text>
</comment>
<feature type="transmembrane region" description="Helical" evidence="14">
    <location>
        <begin position="159"/>
        <end position="178"/>
    </location>
</feature>
<evidence type="ECO:0000256" key="6">
    <source>
        <dbReference type="ARBA" id="ARBA00022692"/>
    </source>
</evidence>
<gene>
    <name evidence="14" type="primary">ctaB</name>
    <name evidence="15" type="ORF">KV203_10385</name>
</gene>
<dbReference type="HAMAP" id="MF_00154">
    <property type="entry name" value="CyoE_CtaB"/>
    <property type="match status" value="1"/>
</dbReference>
<evidence type="ECO:0000256" key="4">
    <source>
        <dbReference type="ARBA" id="ARBA00022475"/>
    </source>
</evidence>
<dbReference type="PANTHER" id="PTHR43448:SF7">
    <property type="entry name" value="4-HYDROXYBENZOATE SOLANESYLTRANSFERASE"/>
    <property type="match status" value="1"/>
</dbReference>
<dbReference type="CDD" id="cd13957">
    <property type="entry name" value="PT_UbiA_Cox10"/>
    <property type="match status" value="1"/>
</dbReference>
<evidence type="ECO:0000313" key="15">
    <source>
        <dbReference type="EMBL" id="QXQ15835.1"/>
    </source>
</evidence>
<evidence type="ECO:0000256" key="13">
    <source>
        <dbReference type="ARBA" id="ARBA00047690"/>
    </source>
</evidence>
<keyword evidence="9 14" id="KW-0472">Membrane</keyword>
<feature type="transmembrane region" description="Helical" evidence="14">
    <location>
        <begin position="135"/>
        <end position="153"/>
    </location>
</feature>
<protein>
    <recommendedName>
        <fullName evidence="11 14">Protoheme IX farnesyltransferase</fullName>
        <ecNumber evidence="3 14">2.5.1.141</ecNumber>
    </recommendedName>
    <alternativeName>
        <fullName evidence="12 14">Heme B farnesyltransferase</fullName>
    </alternativeName>
    <alternativeName>
        <fullName evidence="10 14">Heme O synthase</fullName>
    </alternativeName>
</protein>
<evidence type="ECO:0000313" key="16">
    <source>
        <dbReference type="Proteomes" id="UP000887023"/>
    </source>
</evidence>
<feature type="transmembrane region" description="Helical" evidence="14">
    <location>
        <begin position="185"/>
        <end position="204"/>
    </location>
</feature>
<evidence type="ECO:0000256" key="10">
    <source>
        <dbReference type="ARBA" id="ARBA00030253"/>
    </source>
</evidence>
<evidence type="ECO:0000256" key="2">
    <source>
        <dbReference type="ARBA" id="ARBA00004919"/>
    </source>
</evidence>
<evidence type="ECO:0000256" key="1">
    <source>
        <dbReference type="ARBA" id="ARBA00004651"/>
    </source>
</evidence>
<comment type="pathway">
    <text evidence="2 14">Porphyrin-containing compound metabolism; heme O biosynthesis; heme O from protoheme: step 1/1.</text>
</comment>
<evidence type="ECO:0000256" key="11">
    <source>
        <dbReference type="ARBA" id="ARBA00040810"/>
    </source>
</evidence>
<feature type="transmembrane region" description="Helical" evidence="14">
    <location>
        <begin position="280"/>
        <end position="300"/>
    </location>
</feature>
<dbReference type="InterPro" id="IPR044878">
    <property type="entry name" value="UbiA_sf"/>
</dbReference>
<evidence type="ECO:0000256" key="7">
    <source>
        <dbReference type="ARBA" id="ARBA00022989"/>
    </source>
</evidence>
<dbReference type="EMBL" id="CP079105">
    <property type="protein sequence ID" value="QXQ15835.1"/>
    <property type="molecule type" value="Genomic_DNA"/>
</dbReference>
<feature type="transmembrane region" description="Helical" evidence="14">
    <location>
        <begin position="321"/>
        <end position="340"/>
    </location>
</feature>
<keyword evidence="4 14" id="KW-1003">Cell membrane</keyword>